<proteinExistence type="predicted"/>
<keyword evidence="2" id="KW-0472">Membrane</keyword>
<evidence type="ECO:0008006" key="5">
    <source>
        <dbReference type="Google" id="ProtNLM"/>
    </source>
</evidence>
<feature type="transmembrane region" description="Helical" evidence="2">
    <location>
        <begin position="263"/>
        <end position="282"/>
    </location>
</feature>
<dbReference type="InterPro" id="IPR036034">
    <property type="entry name" value="PDZ_sf"/>
</dbReference>
<name>A0ABS6C4A8_9CLOT</name>
<organism evidence="3 4">
    <name type="scientific">Clostridium algidicarnis</name>
    <dbReference type="NCBI Taxonomy" id="37659"/>
    <lineage>
        <taxon>Bacteria</taxon>
        <taxon>Bacillati</taxon>
        <taxon>Bacillota</taxon>
        <taxon>Clostridia</taxon>
        <taxon>Eubacteriales</taxon>
        <taxon>Clostridiaceae</taxon>
        <taxon>Clostridium</taxon>
    </lineage>
</organism>
<keyword evidence="2" id="KW-0812">Transmembrane</keyword>
<dbReference type="EMBL" id="JAHLDG010000014">
    <property type="protein sequence ID" value="MBU3220334.1"/>
    <property type="molecule type" value="Genomic_DNA"/>
</dbReference>
<feature type="region of interest" description="Disordered" evidence="1">
    <location>
        <begin position="411"/>
        <end position="456"/>
    </location>
</feature>
<accession>A0ABS6C4A8</accession>
<reference evidence="3 4" key="1">
    <citation type="submission" date="2021-06" db="EMBL/GenBank/DDBJ databases">
        <title>Clostridia strains as spoilage organisms.</title>
        <authorList>
            <person name="Wambui J."/>
            <person name="Stephan R."/>
            <person name="Stevens M.J.A."/>
        </authorList>
    </citation>
    <scope>NUCLEOTIDE SEQUENCE [LARGE SCALE GENOMIC DNA]</scope>
    <source>
        <strain evidence="3 4">CM013</strain>
    </source>
</reference>
<evidence type="ECO:0000313" key="3">
    <source>
        <dbReference type="EMBL" id="MBU3220334.1"/>
    </source>
</evidence>
<feature type="transmembrane region" description="Helical" evidence="2">
    <location>
        <begin position="229"/>
        <end position="251"/>
    </location>
</feature>
<evidence type="ECO:0000256" key="1">
    <source>
        <dbReference type="SAM" id="MobiDB-lite"/>
    </source>
</evidence>
<keyword evidence="2" id="KW-1133">Transmembrane helix</keyword>
<dbReference type="Gene3D" id="2.30.42.10">
    <property type="match status" value="1"/>
</dbReference>
<protein>
    <recommendedName>
        <fullName evidence="5">PDZ domain-containing protein</fullName>
    </recommendedName>
</protein>
<keyword evidence="4" id="KW-1185">Reference proteome</keyword>
<feature type="transmembrane region" description="Helical" evidence="2">
    <location>
        <begin position="144"/>
        <end position="161"/>
    </location>
</feature>
<dbReference type="Proteomes" id="UP000740830">
    <property type="component" value="Unassembled WGS sequence"/>
</dbReference>
<comment type="caution">
    <text evidence="3">The sequence shown here is derived from an EMBL/GenBank/DDBJ whole genome shotgun (WGS) entry which is preliminary data.</text>
</comment>
<evidence type="ECO:0000256" key="2">
    <source>
        <dbReference type="SAM" id="Phobius"/>
    </source>
</evidence>
<gene>
    <name evidence="3" type="ORF">KPL27_09580</name>
</gene>
<feature type="transmembrane region" description="Helical" evidence="2">
    <location>
        <begin position="91"/>
        <end position="123"/>
    </location>
</feature>
<feature type="transmembrane region" description="Helical" evidence="2">
    <location>
        <begin position="55"/>
        <end position="79"/>
    </location>
</feature>
<sequence length="456" mass="50674">MMGIAGYTLKAVAFAMVSPQFAITLIMLAFIFYGKNKRTVLMQKMILGEQVNSPLELTMSQLVLGIIGGVMSSLILSYLGVMFGENSGIHLMFVFSLLLLFFSPRFICFSYSGALLGLLSIILNLIKDPLLTMYPTIEIINRPFYIDIAALMTLVGVLHIVEGLLVSVDGHRGAIPIFTNRDGKILGGFALKRYWAMPIAILMILSNETGTIGQNIITPSWWPIMRNPLTLSMLTMAVVSIMPFYGVLGYNSITFTRSKGEKSAMSGIGILIYGITLTLVAQLARISLSLQLFVILFAPLAHEIMLNTQKIIESKTVPKFISDEEGLMVLDVAHQSIAYNAGIRSGDKLLEINNSKIENESYFYKTLNEGIEEVKFKLKDSKGNIKQLVLNKGKRNKIGLVIVPRAIVSEDQSEDNTKDEDTTNKSKNEYTENKDKEFKDILEDIKKHEDKDGNGD</sequence>
<evidence type="ECO:0000313" key="4">
    <source>
        <dbReference type="Proteomes" id="UP000740830"/>
    </source>
</evidence>
<feature type="compositionally biased region" description="Basic and acidic residues" evidence="1">
    <location>
        <begin position="415"/>
        <end position="456"/>
    </location>
</feature>
<dbReference type="SUPFAM" id="SSF50156">
    <property type="entry name" value="PDZ domain-like"/>
    <property type="match status" value="1"/>
</dbReference>
<feature type="transmembrane region" description="Helical" evidence="2">
    <location>
        <begin position="12"/>
        <end position="34"/>
    </location>
</feature>